<evidence type="ECO:0000256" key="3">
    <source>
        <dbReference type="PROSITE-ProRule" id="PRU00339"/>
    </source>
</evidence>
<name>A0ABT2NR29_9RHOB</name>
<dbReference type="PROSITE" id="PS50005">
    <property type="entry name" value="TPR"/>
    <property type="match status" value="1"/>
</dbReference>
<dbReference type="Pfam" id="PF13432">
    <property type="entry name" value="TPR_16"/>
    <property type="match status" value="3"/>
</dbReference>
<proteinExistence type="predicted"/>
<keyword evidence="2 3" id="KW-0802">TPR repeat</keyword>
<reference evidence="5" key="1">
    <citation type="submission" date="2023-07" db="EMBL/GenBank/DDBJ databases">
        <title>Defluviimonas sediminis sp. nov., isolated from mangrove sediment.</title>
        <authorList>
            <person name="Liu L."/>
            <person name="Li J."/>
            <person name="Huang Y."/>
            <person name="Pan J."/>
            <person name="Li M."/>
        </authorList>
    </citation>
    <scope>NUCLEOTIDE SEQUENCE [LARGE SCALE GENOMIC DNA]</scope>
    <source>
        <strain evidence="5">FT324</strain>
    </source>
</reference>
<evidence type="ECO:0000256" key="1">
    <source>
        <dbReference type="ARBA" id="ARBA00022737"/>
    </source>
</evidence>
<protein>
    <submittedName>
        <fullName evidence="4">Tetratricopeptide repeat protein</fullName>
    </submittedName>
</protein>
<evidence type="ECO:0000313" key="4">
    <source>
        <dbReference type="EMBL" id="MCT8331397.1"/>
    </source>
</evidence>
<dbReference type="InterPro" id="IPR051012">
    <property type="entry name" value="CellSynth/LPSAsmb/PSIAsmb"/>
</dbReference>
<dbReference type="PANTHER" id="PTHR45586">
    <property type="entry name" value="TPR REPEAT-CONTAINING PROTEIN PA4667"/>
    <property type="match status" value="1"/>
</dbReference>
<dbReference type="Pfam" id="PF14559">
    <property type="entry name" value="TPR_19"/>
    <property type="match status" value="1"/>
</dbReference>
<dbReference type="PROSITE" id="PS51257">
    <property type="entry name" value="PROKAR_LIPOPROTEIN"/>
    <property type="match status" value="1"/>
</dbReference>
<evidence type="ECO:0000256" key="2">
    <source>
        <dbReference type="ARBA" id="ARBA00022803"/>
    </source>
</evidence>
<accession>A0ABT2NR29</accession>
<dbReference type="Proteomes" id="UP001205601">
    <property type="component" value="Unassembled WGS sequence"/>
</dbReference>
<sequence length="813" mass="89059">MSIRSAFLLATTSAFLLVACDSPEEKAEKHFRAALEFVQAGDIERAMVEFRNVFDLNETHRTARISYAELLRESGRTADAYAQYLQLNEQFPDDIEALTALSQLAVESGRLDDAERFSSAALKIDPANIPVRITRVMLDYTRAMAKGDSEAMNAAMERVPVLRVARPDDITLRRVVITELLRRGELDGALAELDLAISQSSQDRSLYALRLAIHMQRNDVEAVDAELATLTRTFPDDPGVTAAIVEWYETRGATDRAETYLRDRADARREDSATLGELLRFLVEKRGLDAAIAEIDRRLAEDGQTTFLRAALASLQFDVGRHDEAVRDLRDAISAAEPQEDVITYKLALAHMLKVTGDRAGMQSVVTEILEADPGETEALKLQGGWLIDEDKTGEAIAVLGRALDLAPQDAAVMTLLSDAYARDGERDLARQYLAMAARASDAAPEESLRYARFLIAEGDRLAAESVLISALKRSHAHTGLLQQLGEVYVELEDWLRAEDVAKAIESVGTEDARIRALPIRMAVFQARGQNEAGAAYLETVTDAGTSGRMAQIAAIQSQLDTGQVAAAIEAVDRLLATSPDDAELRYIAALARERSGDLAAASEGYQTLVDEGRADPQTWAGLARVLILMPGRMGDAAGVLDQAIEVHPGHPGLMWARASVHEHMGEYDQAIAIYEDLYGRDSSSAIAANNLASLLSTHRAGDPESLARARVVARRLRGSTEAPFQDTYGWIAYLSGDYDTARKELEAAVGVLGSDPQVRYHLAMTYQALGQIREAREQYEIIDQIVAPNDTRDFVKETRAFLEDTGPATKVD</sequence>
<dbReference type="SUPFAM" id="SSF48452">
    <property type="entry name" value="TPR-like"/>
    <property type="match status" value="4"/>
</dbReference>
<evidence type="ECO:0000313" key="5">
    <source>
        <dbReference type="Proteomes" id="UP001205601"/>
    </source>
</evidence>
<dbReference type="EMBL" id="JAOCQF010000003">
    <property type="protein sequence ID" value="MCT8331397.1"/>
    <property type="molecule type" value="Genomic_DNA"/>
</dbReference>
<dbReference type="InterPro" id="IPR019734">
    <property type="entry name" value="TPR_rpt"/>
</dbReference>
<dbReference type="SMART" id="SM00028">
    <property type="entry name" value="TPR"/>
    <property type="match status" value="7"/>
</dbReference>
<gene>
    <name evidence="4" type="ORF">N5I32_17900</name>
</gene>
<dbReference type="Gene3D" id="1.25.40.10">
    <property type="entry name" value="Tetratricopeptide repeat domain"/>
    <property type="match status" value="4"/>
</dbReference>
<feature type="repeat" description="TPR" evidence="3">
    <location>
        <begin position="95"/>
        <end position="128"/>
    </location>
</feature>
<dbReference type="InterPro" id="IPR011990">
    <property type="entry name" value="TPR-like_helical_dom_sf"/>
</dbReference>
<keyword evidence="1" id="KW-0677">Repeat</keyword>
<dbReference type="Pfam" id="PF13181">
    <property type="entry name" value="TPR_8"/>
    <property type="match status" value="1"/>
</dbReference>
<dbReference type="RefSeq" id="WP_261497276.1">
    <property type="nucleotide sequence ID" value="NZ_JAOCQF010000003.1"/>
</dbReference>
<comment type="caution">
    <text evidence="4">The sequence shown here is derived from an EMBL/GenBank/DDBJ whole genome shotgun (WGS) entry which is preliminary data.</text>
</comment>
<keyword evidence="5" id="KW-1185">Reference proteome</keyword>
<dbReference type="PANTHER" id="PTHR45586:SF1">
    <property type="entry name" value="LIPOPOLYSACCHARIDE ASSEMBLY PROTEIN B"/>
    <property type="match status" value="1"/>
</dbReference>
<organism evidence="4 5">
    <name type="scientific">Albidovulum sediminis</name>
    <dbReference type="NCBI Taxonomy" id="3066345"/>
    <lineage>
        <taxon>Bacteria</taxon>
        <taxon>Pseudomonadati</taxon>
        <taxon>Pseudomonadota</taxon>
        <taxon>Alphaproteobacteria</taxon>
        <taxon>Rhodobacterales</taxon>
        <taxon>Paracoccaceae</taxon>
        <taxon>Albidovulum</taxon>
    </lineage>
</organism>